<evidence type="ECO:0000313" key="1">
    <source>
        <dbReference type="EMBL" id="QTA80954.1"/>
    </source>
</evidence>
<dbReference type="EMBL" id="CP061799">
    <property type="protein sequence ID" value="QTA80954.1"/>
    <property type="molecule type" value="Genomic_DNA"/>
</dbReference>
<dbReference type="KEGG" id="dli:dnl_32710"/>
<dbReference type="RefSeq" id="WP_207687043.1">
    <property type="nucleotide sequence ID" value="NZ_CP061799.1"/>
</dbReference>
<reference evidence="1" key="1">
    <citation type="journal article" date="2021" name="Microb. Physiol.">
        <title>Proteogenomic Insights into the Physiology of Marine, Sulfate-Reducing, Filamentous Desulfonema limicola and Desulfonema magnum.</title>
        <authorList>
            <person name="Schnaars V."/>
            <person name="Wohlbrand L."/>
            <person name="Scheve S."/>
            <person name="Hinrichs C."/>
            <person name="Reinhardt R."/>
            <person name="Rabus R."/>
        </authorList>
    </citation>
    <scope>NUCLEOTIDE SEQUENCE</scope>
    <source>
        <strain evidence="1">5ac10</strain>
    </source>
</reference>
<sequence length="88" mass="10364">MMDAGKIAKQTINFQKKIFDNVFQSMGTIQDQTEEMTFAFLKQMPWIPEQGQQGIKDAIKSYKKNREDFKKAVDDSFEKMEELFESKQ</sequence>
<dbReference type="Proteomes" id="UP000663720">
    <property type="component" value="Chromosome"/>
</dbReference>
<dbReference type="AlphaFoldDB" id="A0A975GH63"/>
<evidence type="ECO:0000313" key="2">
    <source>
        <dbReference type="Proteomes" id="UP000663720"/>
    </source>
</evidence>
<name>A0A975GH63_9BACT</name>
<accession>A0A975GH63</accession>
<keyword evidence="2" id="KW-1185">Reference proteome</keyword>
<proteinExistence type="predicted"/>
<organism evidence="1 2">
    <name type="scientific">Desulfonema limicola</name>
    <dbReference type="NCBI Taxonomy" id="45656"/>
    <lineage>
        <taxon>Bacteria</taxon>
        <taxon>Pseudomonadati</taxon>
        <taxon>Thermodesulfobacteriota</taxon>
        <taxon>Desulfobacteria</taxon>
        <taxon>Desulfobacterales</taxon>
        <taxon>Desulfococcaceae</taxon>
        <taxon>Desulfonema</taxon>
    </lineage>
</organism>
<protein>
    <submittedName>
        <fullName evidence="1">Uncharacterized protein</fullName>
    </submittedName>
</protein>
<gene>
    <name evidence="1" type="ORF">dnl_32710</name>
</gene>